<accession>A0AAD3SJ87</accession>
<dbReference type="PANTHER" id="PTHR31579:SF58">
    <property type="entry name" value="PLANT-SPECIFIC DOMAIN TIGR01615 FAMILY PROTEIN"/>
    <property type="match status" value="1"/>
</dbReference>
<dbReference type="InterPro" id="IPR006502">
    <property type="entry name" value="PDDEXK-like"/>
</dbReference>
<reference evidence="1" key="1">
    <citation type="submission" date="2023-05" db="EMBL/GenBank/DDBJ databases">
        <title>Nepenthes gracilis genome sequencing.</title>
        <authorList>
            <person name="Fukushima K."/>
        </authorList>
    </citation>
    <scope>NUCLEOTIDE SEQUENCE</scope>
    <source>
        <strain evidence="1">SING2019-196</strain>
    </source>
</reference>
<name>A0AAD3SJ87_NEPGR</name>
<dbReference type="PANTHER" id="PTHR31579">
    <property type="entry name" value="OS03G0796600 PROTEIN"/>
    <property type="match status" value="1"/>
</dbReference>
<evidence type="ECO:0000313" key="1">
    <source>
        <dbReference type="EMBL" id="GMH12097.1"/>
    </source>
</evidence>
<dbReference type="NCBIfam" id="TIGR01615">
    <property type="entry name" value="A_thal_3542"/>
    <property type="match status" value="1"/>
</dbReference>
<sequence>MAAEAAAFAAPAIRRSSQDIARFFNDPPSFSGMVFGLPDEHDLPLENFSDESLDARELVDDEEIEDSEEIKAFWNEKEKLLRATLFRTTSIETRIRHATKEALRESKILERGHCGCRREAAAGGCRDCLRKEIFDYLCRRGFSCYVRESKWKGSNRIPAGEHTFLEVVEKQRLDDGEVRVIIELNFKAEFEMARASTEYDRLINWLPEVYVGKPERLRDLIKILCGAAKKCMEENKMHMAPWRKHKYMQAKWLLGTWELSAATAAPLLPVGFSQRPPKPTTSMLTDILIQNLSASRRQVTGVV</sequence>
<dbReference type="Pfam" id="PF04720">
    <property type="entry name" value="PDDEXK_6"/>
    <property type="match status" value="1"/>
</dbReference>
<evidence type="ECO:0000313" key="2">
    <source>
        <dbReference type="Proteomes" id="UP001279734"/>
    </source>
</evidence>
<gene>
    <name evidence="1" type="ORF">Nepgr_013938</name>
</gene>
<protein>
    <submittedName>
        <fullName evidence="1">Uncharacterized protein</fullName>
    </submittedName>
</protein>
<keyword evidence="2" id="KW-1185">Reference proteome</keyword>
<organism evidence="1 2">
    <name type="scientific">Nepenthes gracilis</name>
    <name type="common">Slender pitcher plant</name>
    <dbReference type="NCBI Taxonomy" id="150966"/>
    <lineage>
        <taxon>Eukaryota</taxon>
        <taxon>Viridiplantae</taxon>
        <taxon>Streptophyta</taxon>
        <taxon>Embryophyta</taxon>
        <taxon>Tracheophyta</taxon>
        <taxon>Spermatophyta</taxon>
        <taxon>Magnoliopsida</taxon>
        <taxon>eudicotyledons</taxon>
        <taxon>Gunneridae</taxon>
        <taxon>Pentapetalae</taxon>
        <taxon>Caryophyllales</taxon>
        <taxon>Nepenthaceae</taxon>
        <taxon>Nepenthes</taxon>
    </lineage>
</organism>
<dbReference type="AlphaFoldDB" id="A0AAD3SJ87"/>
<dbReference type="EMBL" id="BSYO01000011">
    <property type="protein sequence ID" value="GMH12097.1"/>
    <property type="molecule type" value="Genomic_DNA"/>
</dbReference>
<proteinExistence type="predicted"/>
<comment type="caution">
    <text evidence="1">The sequence shown here is derived from an EMBL/GenBank/DDBJ whole genome shotgun (WGS) entry which is preliminary data.</text>
</comment>
<dbReference type="Proteomes" id="UP001279734">
    <property type="component" value="Unassembled WGS sequence"/>
</dbReference>